<reference evidence="2" key="2">
    <citation type="submission" date="2013-07" db="EMBL/GenBank/DDBJ databases">
        <authorList>
            <person name="Morais-Silva F.O."/>
            <person name="Rezende A.M."/>
            <person name="Pimentel C."/>
            <person name="Resende D.M."/>
            <person name="Santos C.I."/>
            <person name="Clemente C."/>
            <person name="de Oliveira L.M."/>
            <person name="da Silva S.M."/>
            <person name="Costa D.A."/>
            <person name="Varela-Raposo A."/>
            <person name="Horacio E.C.A."/>
            <person name="Matos M."/>
            <person name="Flores O."/>
            <person name="Ruiz J.C."/>
            <person name="Rodrigues-Pousada C."/>
        </authorList>
    </citation>
    <scope>NUCLEOTIDE SEQUENCE [LARGE SCALE GENOMIC DNA]</scope>
    <source>
        <strain evidence="2">ATCC 19364 / DSM 1382 / NCIMB 9332 / VKM B-1759</strain>
        <plasmid evidence="2">Plasmid</plasmid>
    </source>
</reference>
<sequence>MNPIALVMFGHSHVGCVLNTSRQRKVDGFTWTIIPIIEANRWQVQASTFDAARNLYIGNSVVMNSLQAHGAFTEGRRVVVSFCGGNVHNSLGLLEHQRKFDFVVPYEPDLPLDPAAELIPYDMMYEQFKLRNQGYLGLLSHVARETRHPFVHMESPPPIPDHDFIVSTLDPTFKERAKTTGITSAILRYKLWRCNSHVYADHCRQENIRFVETPACVKDAQGFLLKEGWKNATHGNEWYGAKIMEHIEALAASSLKG</sequence>
<accession>T2GGI7</accession>
<dbReference type="OrthoDB" id="4736604at2"/>
<dbReference type="HOGENOM" id="CLU_1123948_0_0_7"/>
<keyword evidence="1" id="KW-0614">Plasmid</keyword>
<dbReference type="Proteomes" id="UP000016587">
    <property type="component" value="Plasmid unnamed"/>
</dbReference>
<dbReference type="eggNOG" id="ENOG5032Z78">
    <property type="taxonomic scope" value="Bacteria"/>
</dbReference>
<dbReference type="KEGG" id="dgg:DGI_4040"/>
<evidence type="ECO:0008006" key="3">
    <source>
        <dbReference type="Google" id="ProtNLM"/>
    </source>
</evidence>
<evidence type="ECO:0000313" key="2">
    <source>
        <dbReference type="Proteomes" id="UP000016587"/>
    </source>
</evidence>
<name>T2GGI7_MEGG1</name>
<dbReference type="AlphaFoldDB" id="T2GGI7"/>
<evidence type="ECO:0000313" key="1">
    <source>
        <dbReference type="EMBL" id="AGW15252.1"/>
    </source>
</evidence>
<organism evidence="1 2">
    <name type="scientific">Megalodesulfovibrio gigas (strain ATCC 19364 / DSM 1382 / NCIMB 9332 / VKM B-1759)</name>
    <name type="common">Desulfovibrio gigas</name>
    <dbReference type="NCBI Taxonomy" id="1121448"/>
    <lineage>
        <taxon>Bacteria</taxon>
        <taxon>Pseudomonadati</taxon>
        <taxon>Thermodesulfobacteriota</taxon>
        <taxon>Desulfovibrionia</taxon>
        <taxon>Desulfovibrionales</taxon>
        <taxon>Desulfovibrionaceae</taxon>
        <taxon>Megalodesulfovibrio</taxon>
    </lineage>
</organism>
<keyword evidence="2" id="KW-1185">Reference proteome</keyword>
<dbReference type="PATRIC" id="fig|1121448.10.peg.3533"/>
<gene>
    <name evidence="1" type="ORF">DGI_4040</name>
</gene>
<reference evidence="1 2" key="1">
    <citation type="journal article" date="2013" name="J. Bacteriol.">
        <title>Roles of HynAB and Ech, the only two hydrogenases found in the model sulfate reducer Desulfovibrio gigas.</title>
        <authorList>
            <person name="Morais-Silva F.O."/>
            <person name="Santos C.I."/>
            <person name="Rodrigues R."/>
            <person name="Pereira I.A."/>
            <person name="Rodrigues-Pousada C."/>
        </authorList>
    </citation>
    <scope>NUCLEOTIDE SEQUENCE [LARGE SCALE GENOMIC DNA]</scope>
    <source>
        <strain evidence="2">ATCC 19364 / DSM 1382 / NCIMB 9332 / VKM B-1759</strain>
        <plasmid evidence="2">Plasmid</plasmid>
    </source>
</reference>
<proteinExistence type="predicted"/>
<dbReference type="EMBL" id="CP006586">
    <property type="protein sequence ID" value="AGW15252.1"/>
    <property type="molecule type" value="Genomic_DNA"/>
</dbReference>
<protein>
    <recommendedName>
        <fullName evidence="3">SGNH/GDSL hydrolase family protein</fullName>
    </recommendedName>
</protein>
<geneLocation type="plasmid" evidence="2"/>
<dbReference type="RefSeq" id="WP_021758444.1">
    <property type="nucleotide sequence ID" value="NC_022436.1"/>
</dbReference>